<reference evidence="1" key="1">
    <citation type="journal article" date="2020" name="Stud. Mycol.">
        <title>101 Dothideomycetes genomes: a test case for predicting lifestyles and emergence of pathogens.</title>
        <authorList>
            <person name="Haridas S."/>
            <person name="Albert R."/>
            <person name="Binder M."/>
            <person name="Bloem J."/>
            <person name="Labutti K."/>
            <person name="Salamov A."/>
            <person name="Andreopoulos B."/>
            <person name="Baker S."/>
            <person name="Barry K."/>
            <person name="Bills G."/>
            <person name="Bluhm B."/>
            <person name="Cannon C."/>
            <person name="Castanera R."/>
            <person name="Culley D."/>
            <person name="Daum C."/>
            <person name="Ezra D."/>
            <person name="Gonzalez J."/>
            <person name="Henrissat B."/>
            <person name="Kuo A."/>
            <person name="Liang C."/>
            <person name="Lipzen A."/>
            <person name="Lutzoni F."/>
            <person name="Magnuson J."/>
            <person name="Mondo S."/>
            <person name="Nolan M."/>
            <person name="Ohm R."/>
            <person name="Pangilinan J."/>
            <person name="Park H.-J."/>
            <person name="Ramirez L."/>
            <person name="Alfaro M."/>
            <person name="Sun H."/>
            <person name="Tritt A."/>
            <person name="Yoshinaga Y."/>
            <person name="Zwiers L.-H."/>
            <person name="Turgeon B."/>
            <person name="Goodwin S."/>
            <person name="Spatafora J."/>
            <person name="Crous P."/>
            <person name="Grigoriev I."/>
        </authorList>
    </citation>
    <scope>NUCLEOTIDE SEQUENCE</scope>
    <source>
        <strain evidence="1">CBS 123094</strain>
    </source>
</reference>
<dbReference type="Proteomes" id="UP000799779">
    <property type="component" value="Unassembled WGS sequence"/>
</dbReference>
<organism evidence="1 2">
    <name type="scientific">Amniculicola lignicola CBS 123094</name>
    <dbReference type="NCBI Taxonomy" id="1392246"/>
    <lineage>
        <taxon>Eukaryota</taxon>
        <taxon>Fungi</taxon>
        <taxon>Dikarya</taxon>
        <taxon>Ascomycota</taxon>
        <taxon>Pezizomycotina</taxon>
        <taxon>Dothideomycetes</taxon>
        <taxon>Pleosporomycetidae</taxon>
        <taxon>Pleosporales</taxon>
        <taxon>Amniculicolaceae</taxon>
        <taxon>Amniculicola</taxon>
    </lineage>
</organism>
<sequence>MMVAVDVQFLKMKNGRGDDATGLASSSCGRFTLLLRPPWDKMKEPQPTFTYRKRNCTALLQIEIVSRQTIAISQKRLEDAARKHGFVSPPVDPESSSQVFEVCFSRVVNRSQGPGVKNSMAFDQVLLRGHPARGHWTMLLQPDAATLCTPLGHGVVAKLAIRHAPSFRS</sequence>
<protein>
    <submittedName>
        <fullName evidence="1">Uncharacterized protein</fullName>
    </submittedName>
</protein>
<accession>A0A6A5WW55</accession>
<gene>
    <name evidence="1" type="ORF">P154DRAFT_103337</name>
</gene>
<dbReference type="EMBL" id="ML977573">
    <property type="protein sequence ID" value="KAF2003315.1"/>
    <property type="molecule type" value="Genomic_DNA"/>
</dbReference>
<name>A0A6A5WW55_9PLEO</name>
<proteinExistence type="predicted"/>
<evidence type="ECO:0000313" key="2">
    <source>
        <dbReference type="Proteomes" id="UP000799779"/>
    </source>
</evidence>
<dbReference type="AlphaFoldDB" id="A0A6A5WW55"/>
<keyword evidence="2" id="KW-1185">Reference proteome</keyword>
<evidence type="ECO:0000313" key="1">
    <source>
        <dbReference type="EMBL" id="KAF2003315.1"/>
    </source>
</evidence>